<name>A0AA36E7H3_LACSI</name>
<dbReference type="EMBL" id="OX465081">
    <property type="protein sequence ID" value="CAI9286104.1"/>
    <property type="molecule type" value="Genomic_DNA"/>
</dbReference>
<gene>
    <name evidence="1" type="ORF">LSALG_LOCUS25540</name>
</gene>
<accession>A0AA36E7H3</accession>
<dbReference type="Proteomes" id="UP001177003">
    <property type="component" value="Chromosome 5"/>
</dbReference>
<keyword evidence="2" id="KW-1185">Reference proteome</keyword>
<proteinExistence type="predicted"/>
<sequence>MRRLDSITVQAYISTRVCLGSLVAFGKLQEAPSMRVTAVRRRFMMPVSPLRANVGSSGPASPSHPAVGVISPVRSLALAPSGLPVVVQARKGGAPIRKIRILHVVPSSDEETKSHDMGLRPRKVRMVVSVDRLLGGFGEDTTAQEWSRCAHPPVTMSSLVGQLSSPMDGDLCYVAAQTSVLVVAIADRVWRIDVEHQVLYEQDCIVASEKAALEDQLATLEVLPQTPRVDLCFPFFSLCNVVAVFCTKCTVKNVLR</sequence>
<evidence type="ECO:0000313" key="1">
    <source>
        <dbReference type="EMBL" id="CAI9286104.1"/>
    </source>
</evidence>
<protein>
    <submittedName>
        <fullName evidence="1">Uncharacterized protein</fullName>
    </submittedName>
</protein>
<evidence type="ECO:0000313" key="2">
    <source>
        <dbReference type="Proteomes" id="UP001177003"/>
    </source>
</evidence>
<organism evidence="1 2">
    <name type="scientific">Lactuca saligna</name>
    <name type="common">Willowleaf lettuce</name>
    <dbReference type="NCBI Taxonomy" id="75948"/>
    <lineage>
        <taxon>Eukaryota</taxon>
        <taxon>Viridiplantae</taxon>
        <taxon>Streptophyta</taxon>
        <taxon>Embryophyta</taxon>
        <taxon>Tracheophyta</taxon>
        <taxon>Spermatophyta</taxon>
        <taxon>Magnoliopsida</taxon>
        <taxon>eudicotyledons</taxon>
        <taxon>Gunneridae</taxon>
        <taxon>Pentapetalae</taxon>
        <taxon>asterids</taxon>
        <taxon>campanulids</taxon>
        <taxon>Asterales</taxon>
        <taxon>Asteraceae</taxon>
        <taxon>Cichorioideae</taxon>
        <taxon>Cichorieae</taxon>
        <taxon>Lactucinae</taxon>
        <taxon>Lactuca</taxon>
    </lineage>
</organism>
<reference evidence="1" key="1">
    <citation type="submission" date="2023-04" db="EMBL/GenBank/DDBJ databases">
        <authorList>
            <person name="Vijverberg K."/>
            <person name="Xiong W."/>
            <person name="Schranz E."/>
        </authorList>
    </citation>
    <scope>NUCLEOTIDE SEQUENCE</scope>
</reference>
<dbReference type="AlphaFoldDB" id="A0AA36E7H3"/>